<name>A0A1G7GNW9_9PROT</name>
<dbReference type="RefSeq" id="WP_092787742.1">
    <property type="nucleotide sequence ID" value="NZ_FNAP01000015.1"/>
</dbReference>
<dbReference type="Proteomes" id="UP000199412">
    <property type="component" value="Unassembled WGS sequence"/>
</dbReference>
<evidence type="ECO:0000313" key="1">
    <source>
        <dbReference type="EMBL" id="SDE89830.1"/>
    </source>
</evidence>
<dbReference type="InterPro" id="IPR014985">
    <property type="entry name" value="WbqC"/>
</dbReference>
<keyword evidence="2" id="KW-1185">Reference proteome</keyword>
<dbReference type="Pfam" id="PF08889">
    <property type="entry name" value="WbqC"/>
    <property type="match status" value="1"/>
</dbReference>
<dbReference type="EMBL" id="FNAP01000015">
    <property type="protein sequence ID" value="SDE89830.1"/>
    <property type="molecule type" value="Genomic_DNA"/>
</dbReference>
<evidence type="ECO:0000313" key="2">
    <source>
        <dbReference type="Proteomes" id="UP000199412"/>
    </source>
</evidence>
<dbReference type="OrthoDB" id="3611744at2"/>
<organism evidence="1 2">
    <name type="scientific">Rhodospira trueperi</name>
    <dbReference type="NCBI Taxonomy" id="69960"/>
    <lineage>
        <taxon>Bacteria</taxon>
        <taxon>Pseudomonadati</taxon>
        <taxon>Pseudomonadota</taxon>
        <taxon>Alphaproteobacteria</taxon>
        <taxon>Rhodospirillales</taxon>
        <taxon>Rhodospirillaceae</taxon>
        <taxon>Rhodospira</taxon>
    </lineage>
</organism>
<gene>
    <name evidence="1" type="ORF">SAMN05421720_11534</name>
</gene>
<protein>
    <submittedName>
        <fullName evidence="1">WbqC-like protein family protein</fullName>
    </submittedName>
</protein>
<proteinExistence type="predicted"/>
<reference evidence="1 2" key="1">
    <citation type="submission" date="2016-10" db="EMBL/GenBank/DDBJ databases">
        <authorList>
            <person name="de Groot N.N."/>
        </authorList>
    </citation>
    <scope>NUCLEOTIDE SEQUENCE [LARGE SCALE GENOMIC DNA]</scope>
    <source>
        <strain evidence="1 2">ATCC 700224</strain>
    </source>
</reference>
<accession>A0A1G7GNW9</accession>
<sequence>MSVTIAIHQPNFFPWLGYFDKIVRADVFVFLDHVQFPLKGGTYMNRVMVRSGKGDDWLTAPVERGRPPHNAINQTVFKPGFPWRRKVASALRTYYGKAPHFDSVFPVLLDLLDHPANNVADFNIAIITSLVGRLGIDGARLVRSSDVAPEGQATDLLIGIVQRLGGDTYLCGGGADGYQNDELFAEAGITLAYQTFKHPTYPQFDRNTFRPGLSIIDCLMNVGFAETAGLSKEHL</sequence>
<dbReference type="AlphaFoldDB" id="A0A1G7GNW9"/>
<dbReference type="STRING" id="69960.SAMN05421720_11534"/>